<sequence length="202" mass="23160">MGCKNNRGRVEAPRAATVYSENKVLAEKHRVENLKLEKEKAEQLIQNVHQHDSMATEEVGDTKQLIIDPDSVNTGFIVNMPSLLKVLPMYAAFICDVKTRLYAPAQHRSRVVYKNRVETLKMVEVLNNFNIKKLKVIIGINDDDFYQMKLAAFVHGLNFQRRNMTSHMFDEQGETVAKVKVTRGSSYGRRLRGVYKAEFEAQ</sequence>
<dbReference type="Proteomes" id="UP000297814">
    <property type="component" value="Unassembled WGS sequence"/>
</dbReference>
<name>A0A4Z1G7B2_9HELO</name>
<comment type="caution">
    <text evidence="2">The sequence shown here is derived from an EMBL/GenBank/DDBJ whole genome shotgun (WGS) entry which is preliminary data.</text>
</comment>
<organism evidence="2 3">
    <name type="scientific">Botrytis hyacinthi</name>
    <dbReference type="NCBI Taxonomy" id="278943"/>
    <lineage>
        <taxon>Eukaryota</taxon>
        <taxon>Fungi</taxon>
        <taxon>Dikarya</taxon>
        <taxon>Ascomycota</taxon>
        <taxon>Pezizomycotina</taxon>
        <taxon>Leotiomycetes</taxon>
        <taxon>Helotiales</taxon>
        <taxon>Sclerotiniaceae</taxon>
        <taxon>Botrytis</taxon>
    </lineage>
</organism>
<evidence type="ECO:0000313" key="2">
    <source>
        <dbReference type="EMBL" id="TGO31848.1"/>
    </source>
</evidence>
<dbReference type="AlphaFoldDB" id="A0A4Z1G7B2"/>
<gene>
    <name evidence="2" type="ORF">BHYA_0398g00030</name>
</gene>
<reference evidence="2 3" key="1">
    <citation type="submission" date="2017-12" db="EMBL/GenBank/DDBJ databases">
        <title>Comparative genomics of Botrytis spp.</title>
        <authorList>
            <person name="Valero-Jimenez C.A."/>
            <person name="Tapia P."/>
            <person name="Veloso J."/>
            <person name="Silva-Moreno E."/>
            <person name="Staats M."/>
            <person name="Valdes J.H."/>
            <person name="Van Kan J.A.L."/>
        </authorList>
    </citation>
    <scope>NUCLEOTIDE SEQUENCE [LARGE SCALE GENOMIC DNA]</scope>
    <source>
        <strain evidence="2 3">Bh0001</strain>
    </source>
</reference>
<accession>A0A4Z1G7B2</accession>
<feature type="coiled-coil region" evidence="1">
    <location>
        <begin position="24"/>
        <end position="51"/>
    </location>
</feature>
<dbReference type="EMBL" id="PQXK01000395">
    <property type="protein sequence ID" value="TGO31848.1"/>
    <property type="molecule type" value="Genomic_DNA"/>
</dbReference>
<proteinExistence type="predicted"/>
<evidence type="ECO:0000256" key="1">
    <source>
        <dbReference type="SAM" id="Coils"/>
    </source>
</evidence>
<keyword evidence="3" id="KW-1185">Reference proteome</keyword>
<protein>
    <submittedName>
        <fullName evidence="2">Uncharacterized protein</fullName>
    </submittedName>
</protein>
<evidence type="ECO:0000313" key="3">
    <source>
        <dbReference type="Proteomes" id="UP000297814"/>
    </source>
</evidence>
<keyword evidence="1" id="KW-0175">Coiled coil</keyword>